<dbReference type="Gene3D" id="3.40.50.1980">
    <property type="entry name" value="Nitrogenase molybdenum iron protein domain"/>
    <property type="match status" value="1"/>
</dbReference>
<protein>
    <recommendedName>
        <fullName evidence="2">Zinc ABC transporter substrate-binding protein</fullName>
    </recommendedName>
</protein>
<gene>
    <name evidence="1" type="ORF">S01H4_23439</name>
</gene>
<sequence>MGRADLIVCSGAQLEIGWLPMLLRKGNNPDVMPGSTGFIEASRYVKRLGVDANSDRSQGDVHPQGNPHIQTNPHNILLVANTMTERMSQLDTDNAETYQLNLQDFSERWNKAIAAWEERALPLRGKRVIAHHKSWIYLEDWLGLEEVATLEPVSGIPPTASHLGSLLDRFGE</sequence>
<dbReference type="GO" id="GO:0046872">
    <property type="term" value="F:metal ion binding"/>
    <property type="evidence" value="ECO:0007669"/>
    <property type="project" value="InterPro"/>
</dbReference>
<dbReference type="InterPro" id="IPR050492">
    <property type="entry name" value="Bact_metal-bind_prot9"/>
</dbReference>
<dbReference type="SUPFAM" id="SSF53807">
    <property type="entry name" value="Helical backbone' metal receptor"/>
    <property type="match status" value="1"/>
</dbReference>
<dbReference type="PANTHER" id="PTHR42953:SF2">
    <property type="entry name" value="ADHESION PROTEIN"/>
    <property type="match status" value="1"/>
</dbReference>
<evidence type="ECO:0000313" key="1">
    <source>
        <dbReference type="EMBL" id="GAG77976.1"/>
    </source>
</evidence>
<name>X1C0U0_9ZZZZ</name>
<proteinExistence type="predicted"/>
<accession>X1C0U0</accession>
<organism evidence="1">
    <name type="scientific">marine sediment metagenome</name>
    <dbReference type="NCBI Taxonomy" id="412755"/>
    <lineage>
        <taxon>unclassified sequences</taxon>
        <taxon>metagenomes</taxon>
        <taxon>ecological metagenomes</taxon>
    </lineage>
</organism>
<dbReference type="Pfam" id="PF01297">
    <property type="entry name" value="ZnuA"/>
    <property type="match status" value="1"/>
</dbReference>
<dbReference type="GO" id="GO:0030001">
    <property type="term" value="P:metal ion transport"/>
    <property type="evidence" value="ECO:0007669"/>
    <property type="project" value="InterPro"/>
</dbReference>
<dbReference type="PANTHER" id="PTHR42953">
    <property type="entry name" value="HIGH-AFFINITY ZINC UPTAKE SYSTEM PROTEIN ZNUA-RELATED"/>
    <property type="match status" value="1"/>
</dbReference>
<dbReference type="InterPro" id="IPR006127">
    <property type="entry name" value="ZnuA-like"/>
</dbReference>
<feature type="non-terminal residue" evidence="1">
    <location>
        <position position="172"/>
    </location>
</feature>
<comment type="caution">
    <text evidence="1">The sequence shown here is derived from an EMBL/GenBank/DDBJ whole genome shotgun (WGS) entry which is preliminary data.</text>
</comment>
<reference evidence="1" key="1">
    <citation type="journal article" date="2014" name="Front. Microbiol.">
        <title>High frequency of phylogenetically diverse reductive dehalogenase-homologous genes in deep subseafloor sedimentary metagenomes.</title>
        <authorList>
            <person name="Kawai M."/>
            <person name="Futagami T."/>
            <person name="Toyoda A."/>
            <person name="Takaki Y."/>
            <person name="Nishi S."/>
            <person name="Hori S."/>
            <person name="Arai W."/>
            <person name="Tsubouchi T."/>
            <person name="Morono Y."/>
            <person name="Uchiyama I."/>
            <person name="Ito T."/>
            <person name="Fujiyama A."/>
            <person name="Inagaki F."/>
            <person name="Takami H."/>
        </authorList>
    </citation>
    <scope>NUCLEOTIDE SEQUENCE</scope>
    <source>
        <strain evidence="1">Expedition CK06-06</strain>
    </source>
</reference>
<dbReference type="AlphaFoldDB" id="X1C0U0"/>
<dbReference type="EMBL" id="BART01010875">
    <property type="protein sequence ID" value="GAG77976.1"/>
    <property type="molecule type" value="Genomic_DNA"/>
</dbReference>
<evidence type="ECO:0008006" key="2">
    <source>
        <dbReference type="Google" id="ProtNLM"/>
    </source>
</evidence>